<keyword evidence="10" id="KW-1185">Reference proteome</keyword>
<reference evidence="9 10" key="1">
    <citation type="submission" date="2023-03" db="EMBL/GenBank/DDBJ databases">
        <title>Draft genome sequence of Streptomyces sp. K1PA1 isolated from peat swamp forest in Thailand.</title>
        <authorList>
            <person name="Klaysubun C."/>
            <person name="Duangmal K."/>
        </authorList>
    </citation>
    <scope>NUCLEOTIDE SEQUENCE [LARGE SCALE GENOMIC DNA]</scope>
    <source>
        <strain evidence="9 10">K1PA1</strain>
    </source>
</reference>
<keyword evidence="2" id="KW-0964">Secreted</keyword>
<feature type="signal peptide" evidence="7">
    <location>
        <begin position="1"/>
        <end position="29"/>
    </location>
</feature>
<keyword evidence="4" id="KW-0572">Peptidoglycan-anchor</keyword>
<evidence type="ECO:0000259" key="8">
    <source>
        <dbReference type="PROSITE" id="PS50847"/>
    </source>
</evidence>
<keyword evidence="3 7" id="KW-0732">Signal</keyword>
<dbReference type="NCBIfam" id="TIGR01167">
    <property type="entry name" value="LPXTG_anchor"/>
    <property type="match status" value="1"/>
</dbReference>
<keyword evidence="6" id="KW-1133">Transmembrane helix</keyword>
<feature type="region of interest" description="Disordered" evidence="5">
    <location>
        <begin position="28"/>
        <end position="120"/>
    </location>
</feature>
<dbReference type="PROSITE" id="PS50847">
    <property type="entry name" value="GRAM_POS_ANCHORING"/>
    <property type="match status" value="1"/>
</dbReference>
<feature type="chain" id="PRO_5046155045" evidence="7">
    <location>
        <begin position="30"/>
        <end position="335"/>
    </location>
</feature>
<evidence type="ECO:0000256" key="6">
    <source>
        <dbReference type="SAM" id="Phobius"/>
    </source>
</evidence>
<gene>
    <name evidence="9" type="ORF">P3H78_21170</name>
</gene>
<evidence type="ECO:0000256" key="5">
    <source>
        <dbReference type="SAM" id="MobiDB-lite"/>
    </source>
</evidence>
<organism evidence="9 10">
    <name type="scientific">Streptomyces tropicalis</name>
    <dbReference type="NCBI Taxonomy" id="3034234"/>
    <lineage>
        <taxon>Bacteria</taxon>
        <taxon>Bacillati</taxon>
        <taxon>Actinomycetota</taxon>
        <taxon>Actinomycetes</taxon>
        <taxon>Kitasatosporales</taxon>
        <taxon>Streptomycetaceae</taxon>
        <taxon>Streptomyces</taxon>
    </lineage>
</organism>
<evidence type="ECO:0000256" key="2">
    <source>
        <dbReference type="ARBA" id="ARBA00022525"/>
    </source>
</evidence>
<keyword evidence="1" id="KW-0134">Cell wall</keyword>
<evidence type="ECO:0000256" key="7">
    <source>
        <dbReference type="SAM" id="SignalP"/>
    </source>
</evidence>
<evidence type="ECO:0000313" key="9">
    <source>
        <dbReference type="EMBL" id="MDF3301087.1"/>
    </source>
</evidence>
<evidence type="ECO:0000256" key="3">
    <source>
        <dbReference type="ARBA" id="ARBA00022729"/>
    </source>
</evidence>
<protein>
    <submittedName>
        <fullName evidence="9">LPXTG cell wall anchor domain-containing protein</fullName>
    </submittedName>
</protein>
<evidence type="ECO:0000313" key="10">
    <source>
        <dbReference type="Proteomes" id="UP001221150"/>
    </source>
</evidence>
<feature type="domain" description="Gram-positive cocci surface proteins LPxTG" evidence="8">
    <location>
        <begin position="296"/>
        <end position="335"/>
    </location>
</feature>
<keyword evidence="6" id="KW-0812">Transmembrane</keyword>
<comment type="caution">
    <text evidence="9">The sequence shown here is derived from an EMBL/GenBank/DDBJ whole genome shotgun (WGS) entry which is preliminary data.</text>
</comment>
<accession>A0ABT6A9I6</accession>
<proteinExistence type="predicted"/>
<dbReference type="InterPro" id="IPR019931">
    <property type="entry name" value="LPXTG_anchor"/>
</dbReference>
<evidence type="ECO:0000256" key="4">
    <source>
        <dbReference type="ARBA" id="ARBA00023088"/>
    </source>
</evidence>
<feature type="compositionally biased region" description="Low complexity" evidence="5">
    <location>
        <begin position="28"/>
        <end position="109"/>
    </location>
</feature>
<dbReference type="Proteomes" id="UP001221150">
    <property type="component" value="Unassembled WGS sequence"/>
</dbReference>
<dbReference type="EMBL" id="JARJBB010000011">
    <property type="protein sequence ID" value="MDF3301087.1"/>
    <property type="molecule type" value="Genomic_DNA"/>
</dbReference>
<feature type="region of interest" description="Disordered" evidence="5">
    <location>
        <begin position="261"/>
        <end position="299"/>
    </location>
</feature>
<keyword evidence="6" id="KW-0472">Membrane</keyword>
<evidence type="ECO:0000256" key="1">
    <source>
        <dbReference type="ARBA" id="ARBA00022512"/>
    </source>
</evidence>
<feature type="transmembrane region" description="Helical" evidence="6">
    <location>
        <begin position="304"/>
        <end position="326"/>
    </location>
</feature>
<sequence length="335" mass="33665">MKLRHALGAAAAAAVIAPLALLSAPAAFAEEPASESPSASVSAPASADVTPATSAPESTPASSAPASTPASSAPASTPASSAPATGSAPASTPPSRSAEPTADPTPCTDTLDDPDSQLSLSVSGLPGKIVAGSGWHPFTLTAANHSSQSLGQVQWLAIVDNDSMSEHEKDWLSTYARLEYLNPKTKTWESLADQVGNGIYFGETPLGPRQTVAIQLRVDITAHAPAGGGYTVGLGGYVDQEKNCVHNAFAYYEFTVLKPGTPNDRPGHAKPGKGSHPTGGKQPQGGAEEIPPTGSLAHTGADSALPMIGLVGGAAVVAGAGTVVLMRRRRAGADA</sequence>
<dbReference type="RefSeq" id="WP_276110666.1">
    <property type="nucleotide sequence ID" value="NZ_JARJBB010000011.1"/>
</dbReference>
<name>A0ABT6A9I6_9ACTN</name>